<accession>A0ABQ5H0V8</accession>
<organism evidence="1 2">
    <name type="scientific">Tanacetum coccineum</name>
    <dbReference type="NCBI Taxonomy" id="301880"/>
    <lineage>
        <taxon>Eukaryota</taxon>
        <taxon>Viridiplantae</taxon>
        <taxon>Streptophyta</taxon>
        <taxon>Embryophyta</taxon>
        <taxon>Tracheophyta</taxon>
        <taxon>Spermatophyta</taxon>
        <taxon>Magnoliopsida</taxon>
        <taxon>eudicotyledons</taxon>
        <taxon>Gunneridae</taxon>
        <taxon>Pentapetalae</taxon>
        <taxon>asterids</taxon>
        <taxon>campanulids</taxon>
        <taxon>Asterales</taxon>
        <taxon>Asteraceae</taxon>
        <taxon>Asteroideae</taxon>
        <taxon>Anthemideae</taxon>
        <taxon>Anthemidinae</taxon>
        <taxon>Tanacetum</taxon>
    </lineage>
</organism>
<name>A0ABQ5H0V8_9ASTR</name>
<keyword evidence="2" id="KW-1185">Reference proteome</keyword>
<reference evidence="1" key="1">
    <citation type="journal article" date="2022" name="Int. J. Mol. Sci.">
        <title>Draft Genome of Tanacetum Coccineum: Genomic Comparison of Closely Related Tanacetum-Family Plants.</title>
        <authorList>
            <person name="Yamashiro T."/>
            <person name="Shiraishi A."/>
            <person name="Nakayama K."/>
            <person name="Satake H."/>
        </authorList>
    </citation>
    <scope>NUCLEOTIDE SEQUENCE</scope>
</reference>
<evidence type="ECO:0000313" key="2">
    <source>
        <dbReference type="Proteomes" id="UP001151760"/>
    </source>
</evidence>
<protein>
    <submittedName>
        <fullName evidence="1">Uncharacterized protein</fullName>
    </submittedName>
</protein>
<reference evidence="1" key="2">
    <citation type="submission" date="2022-01" db="EMBL/GenBank/DDBJ databases">
        <authorList>
            <person name="Yamashiro T."/>
            <person name="Shiraishi A."/>
            <person name="Satake H."/>
            <person name="Nakayama K."/>
        </authorList>
    </citation>
    <scope>NUCLEOTIDE SEQUENCE</scope>
</reference>
<dbReference type="EMBL" id="BQNB010019086">
    <property type="protein sequence ID" value="GJT81511.1"/>
    <property type="molecule type" value="Genomic_DNA"/>
</dbReference>
<proteinExistence type="predicted"/>
<sequence>MVFGGISRNYPLSSFCQDEGNNEVSEDSNYVTQCHLNDDMTLINDDMEHKVSHLLCFVSRLPYNKKSTGAWSRHASFSSILKVRWESSPSHYEVSKHTRESDRETRNIRSIISGMLLGHKKSHIWKTTTWIAELFEWLDNGLNSDGSHRPEWKRKLRVTTKNVGEVALGFNLGPNSDIDHHASCKGSLLPLSDTALADTVNIHRKLRDM</sequence>
<gene>
    <name evidence="1" type="ORF">Tco_1055853</name>
</gene>
<dbReference type="Proteomes" id="UP001151760">
    <property type="component" value="Unassembled WGS sequence"/>
</dbReference>
<evidence type="ECO:0000313" key="1">
    <source>
        <dbReference type="EMBL" id="GJT81511.1"/>
    </source>
</evidence>
<comment type="caution">
    <text evidence="1">The sequence shown here is derived from an EMBL/GenBank/DDBJ whole genome shotgun (WGS) entry which is preliminary data.</text>
</comment>